<evidence type="ECO:0000313" key="9">
    <source>
        <dbReference type="EMBL" id="KAK8835181.1"/>
    </source>
</evidence>
<dbReference type="EMBL" id="JAPFFF010000216">
    <property type="protein sequence ID" value="KAK8835181.1"/>
    <property type="molecule type" value="Genomic_DNA"/>
</dbReference>
<evidence type="ECO:0000259" key="7">
    <source>
        <dbReference type="PROSITE" id="PS50076"/>
    </source>
</evidence>
<dbReference type="SMART" id="SM00355">
    <property type="entry name" value="ZnF_C2H2"/>
    <property type="match status" value="2"/>
</dbReference>
<dbReference type="PANTHER" id="PTHR44029:SF1">
    <property type="entry name" value="DNAJ HOMOLOG SUBFAMILY C MEMBER 21"/>
    <property type="match status" value="1"/>
</dbReference>
<dbReference type="InterPro" id="IPR013087">
    <property type="entry name" value="Znf_C2H2_type"/>
</dbReference>
<dbReference type="SMART" id="SM00271">
    <property type="entry name" value="DnaJ"/>
    <property type="match status" value="1"/>
</dbReference>
<dbReference type="Gene3D" id="1.10.287.110">
    <property type="entry name" value="DnaJ domain"/>
    <property type="match status" value="1"/>
</dbReference>
<dbReference type="Gene3D" id="3.30.160.60">
    <property type="entry name" value="Classic Zinc Finger"/>
    <property type="match status" value="1"/>
</dbReference>
<feature type="domain" description="C2H2-type" evidence="8">
    <location>
        <begin position="702"/>
        <end position="727"/>
    </location>
</feature>
<feature type="coiled-coil region" evidence="5">
    <location>
        <begin position="217"/>
        <end position="246"/>
    </location>
</feature>
<evidence type="ECO:0000256" key="2">
    <source>
        <dbReference type="ARBA" id="ARBA00022771"/>
    </source>
</evidence>
<evidence type="ECO:0008006" key="12">
    <source>
        <dbReference type="Google" id="ProtNLM"/>
    </source>
</evidence>
<keyword evidence="11" id="KW-1185">Reference proteome</keyword>
<feature type="compositionally biased region" description="Acidic residues" evidence="6">
    <location>
        <begin position="429"/>
        <end position="448"/>
    </location>
</feature>
<dbReference type="PROSITE" id="PS00636">
    <property type="entry name" value="DNAJ_1"/>
    <property type="match status" value="1"/>
</dbReference>
<dbReference type="InterPro" id="IPR054076">
    <property type="entry name" value="ZUO1-like_ZHD"/>
</dbReference>
<feature type="domain" description="J" evidence="7">
    <location>
        <begin position="12"/>
        <end position="78"/>
    </location>
</feature>
<name>A0ABR2I824_9EUKA</name>
<dbReference type="SUPFAM" id="SSF46565">
    <property type="entry name" value="Chaperone J-domain"/>
    <property type="match status" value="1"/>
</dbReference>
<organism evidence="10 11">
    <name type="scientific">Tritrichomonas musculus</name>
    <dbReference type="NCBI Taxonomy" id="1915356"/>
    <lineage>
        <taxon>Eukaryota</taxon>
        <taxon>Metamonada</taxon>
        <taxon>Parabasalia</taxon>
        <taxon>Tritrichomonadida</taxon>
        <taxon>Tritrichomonadidae</taxon>
        <taxon>Tritrichomonas</taxon>
    </lineage>
</organism>
<feature type="region of interest" description="Disordered" evidence="6">
    <location>
        <begin position="358"/>
        <end position="703"/>
    </location>
</feature>
<evidence type="ECO:0000256" key="3">
    <source>
        <dbReference type="ARBA" id="ARBA00022833"/>
    </source>
</evidence>
<keyword evidence="5" id="KW-0175">Coiled coil</keyword>
<dbReference type="PRINTS" id="PR00625">
    <property type="entry name" value="JDOMAIN"/>
</dbReference>
<dbReference type="InterPro" id="IPR036236">
    <property type="entry name" value="Znf_C2H2_sf"/>
</dbReference>
<comment type="caution">
    <text evidence="10">The sequence shown here is derived from an EMBL/GenBank/DDBJ whole genome shotgun (WGS) entry which is preliminary data.</text>
</comment>
<evidence type="ECO:0000313" key="11">
    <source>
        <dbReference type="Proteomes" id="UP001470230"/>
    </source>
</evidence>
<dbReference type="InterPro" id="IPR022755">
    <property type="entry name" value="Znf_C2H2_jaz"/>
</dbReference>
<dbReference type="EMBL" id="JAPFFF010000019">
    <property type="protein sequence ID" value="KAK8858273.1"/>
    <property type="molecule type" value="Genomic_DNA"/>
</dbReference>
<feature type="compositionally biased region" description="Acidic residues" evidence="6">
    <location>
        <begin position="654"/>
        <end position="667"/>
    </location>
</feature>
<dbReference type="InterPro" id="IPR001623">
    <property type="entry name" value="DnaJ_domain"/>
</dbReference>
<sequence length="731" mass="85394">MNDSSAIHDRTDYYELFGVEETATQDQLKKAYRKAAMRWHPDRNHDNITEATRVFQIIEHAYSILSDPHERAWYDGHRHAVVNELGEFSATNVDIEGLFSAGAFTGFNDGPNGFYAVFQDAFRSLSEEESSTAKFPLFGDSNSPYEKVTEFYNFWTCFTTKRSFAFKDIYRLKDAPNGRYKRAMNQENEKVRQKAQREFVQSVRELALFAKKRDPRVKKHLEEVERQNEEKRKIAEKKKLERQKEVEKQLQSILNDNSNPISYNENDIIYLKEFDKEETEPQWHCDYCGRDMNTESAFKQHCNTKKHKKLSATARKDFLADPSLFEHTKYTFLLLGLTDHEIQAITGKTADEFLNAQTEPNKEGDLDNEEEEEPEFDSKSKKGKKQNQKKKQQNKDDDDLDNETASNTKKGKQNKKQNQNQKNKKNINDDDDDNDNDENDEDDDDEDEFQNKGKNKNNQGKKGKGNNNNNKNQNQNKNNQQKIPKKEKHKQKMQRQKEAREKAELEELEKQRQKEREEKEKIESIISKSQSSDIITDNENENENENENNSVNSSNSNFGPKLSKKEKKRLRQLEEARKRLLIQEAEEEEEEEKKENDEKGEVEDLAPQIEEVEEDKAESNENIQQNEEAKKKDEKVIEIIDENGQKVKVTLTDNFDDVEEKDDDQAEDQAQNQTQNQKNQNQPKGKNKKGNKGPKRPPPGMFMCRKCHAVFPSKTKLFKHLEETNHATAYG</sequence>
<dbReference type="InterPro" id="IPR036869">
    <property type="entry name" value="J_dom_sf"/>
</dbReference>
<dbReference type="InterPro" id="IPR051964">
    <property type="entry name" value="Chaperone_stress_response"/>
</dbReference>
<dbReference type="Pfam" id="PF21884">
    <property type="entry name" value="ZUO1-like_ZHD"/>
    <property type="match status" value="1"/>
</dbReference>
<reference evidence="10 11" key="1">
    <citation type="submission" date="2024-04" db="EMBL/GenBank/DDBJ databases">
        <title>Tritrichomonas musculus Genome.</title>
        <authorList>
            <person name="Alves-Ferreira E."/>
            <person name="Grigg M."/>
            <person name="Lorenzi H."/>
            <person name="Galac M."/>
        </authorList>
    </citation>
    <scope>NUCLEOTIDE SEQUENCE [LARGE SCALE GENOMIC DNA]</scope>
    <source>
        <strain evidence="10 11">EAF2021</strain>
    </source>
</reference>
<dbReference type="CDD" id="cd06257">
    <property type="entry name" value="DnaJ"/>
    <property type="match status" value="1"/>
</dbReference>
<dbReference type="InterPro" id="IPR018253">
    <property type="entry name" value="DnaJ_domain_CS"/>
</dbReference>
<evidence type="ECO:0000259" key="8">
    <source>
        <dbReference type="PROSITE" id="PS50157"/>
    </source>
</evidence>
<feature type="compositionally biased region" description="Basic residues" evidence="6">
    <location>
        <begin position="685"/>
        <end position="695"/>
    </location>
</feature>
<feature type="compositionally biased region" description="Acidic residues" evidence="6">
    <location>
        <begin position="366"/>
        <end position="375"/>
    </location>
</feature>
<evidence type="ECO:0000256" key="5">
    <source>
        <dbReference type="SAM" id="Coils"/>
    </source>
</evidence>
<evidence type="ECO:0000256" key="4">
    <source>
        <dbReference type="PROSITE-ProRule" id="PRU00042"/>
    </source>
</evidence>
<evidence type="ECO:0000256" key="6">
    <source>
        <dbReference type="SAM" id="MobiDB-lite"/>
    </source>
</evidence>
<dbReference type="PROSITE" id="PS00028">
    <property type="entry name" value="ZINC_FINGER_C2H2_1"/>
    <property type="match status" value="2"/>
</dbReference>
<feature type="compositionally biased region" description="Low complexity" evidence="6">
    <location>
        <begin position="671"/>
        <end position="684"/>
    </location>
</feature>
<keyword evidence="3" id="KW-0862">Zinc</keyword>
<dbReference type="Pfam" id="PF12171">
    <property type="entry name" value="zf-C2H2_jaz"/>
    <property type="match status" value="1"/>
</dbReference>
<feature type="compositionally biased region" description="Basic and acidic residues" evidence="6">
    <location>
        <begin position="495"/>
        <end position="523"/>
    </location>
</feature>
<dbReference type="PANTHER" id="PTHR44029">
    <property type="entry name" value="DNAJ HOMOLOG SUBFAMILY C MEMBER 21"/>
    <property type="match status" value="1"/>
</dbReference>
<feature type="compositionally biased region" description="Basic residues" evidence="6">
    <location>
        <begin position="483"/>
        <end position="494"/>
    </location>
</feature>
<dbReference type="PROSITE" id="PS50157">
    <property type="entry name" value="ZINC_FINGER_C2H2_2"/>
    <property type="match status" value="1"/>
</dbReference>
<dbReference type="Proteomes" id="UP001470230">
    <property type="component" value="Unassembled WGS sequence"/>
</dbReference>
<dbReference type="Pfam" id="PF00226">
    <property type="entry name" value="DnaJ"/>
    <property type="match status" value="1"/>
</dbReference>
<evidence type="ECO:0000313" key="10">
    <source>
        <dbReference type="EMBL" id="KAK8858273.1"/>
    </source>
</evidence>
<feature type="compositionally biased region" description="Basic residues" evidence="6">
    <location>
        <begin position="453"/>
        <end position="464"/>
    </location>
</feature>
<protein>
    <recommendedName>
        <fullName evidence="12">DnaJ domain containing protein</fullName>
    </recommendedName>
</protein>
<keyword evidence="2 4" id="KW-0863">Zinc-finger</keyword>
<feature type="compositionally biased region" description="Acidic residues" evidence="6">
    <location>
        <begin position="536"/>
        <end position="546"/>
    </location>
</feature>
<evidence type="ECO:0000256" key="1">
    <source>
        <dbReference type="ARBA" id="ARBA00022723"/>
    </source>
</evidence>
<feature type="compositionally biased region" description="Low complexity" evidence="6">
    <location>
        <begin position="547"/>
        <end position="557"/>
    </location>
</feature>
<dbReference type="PROSITE" id="PS50076">
    <property type="entry name" value="DNAJ_2"/>
    <property type="match status" value="1"/>
</dbReference>
<accession>A0ABR2I824</accession>
<feature type="compositionally biased region" description="Low complexity" evidence="6">
    <location>
        <begin position="465"/>
        <end position="482"/>
    </location>
</feature>
<feature type="compositionally biased region" description="Basic and acidic residues" evidence="6">
    <location>
        <begin position="627"/>
        <end position="638"/>
    </location>
</feature>
<feature type="compositionally biased region" description="Acidic residues" evidence="6">
    <location>
        <begin position="600"/>
        <end position="616"/>
    </location>
</feature>
<keyword evidence="1" id="KW-0479">Metal-binding</keyword>
<feature type="compositionally biased region" description="Basic residues" evidence="6">
    <location>
        <begin position="381"/>
        <end position="392"/>
    </location>
</feature>
<gene>
    <name evidence="10" type="ORF">M9Y10_013375</name>
    <name evidence="9" type="ORF">M9Y10_017291</name>
</gene>
<proteinExistence type="predicted"/>
<dbReference type="SUPFAM" id="SSF57667">
    <property type="entry name" value="beta-beta-alpha zinc fingers"/>
    <property type="match status" value="1"/>
</dbReference>